<feature type="domain" description="GEVED" evidence="2">
    <location>
        <begin position="401"/>
        <end position="475"/>
    </location>
</feature>
<dbReference type="EMBL" id="PKUR01000005">
    <property type="protein sequence ID" value="PLW84811.1"/>
    <property type="molecule type" value="Genomic_DNA"/>
</dbReference>
<protein>
    <recommendedName>
        <fullName evidence="2">GEVED domain-containing protein</fullName>
    </recommendedName>
</protein>
<comment type="caution">
    <text evidence="3">The sequence shown here is derived from an EMBL/GenBank/DDBJ whole genome shotgun (WGS) entry which is preliminary data.</text>
</comment>
<dbReference type="AlphaFoldDB" id="A0AAP8SLX6"/>
<evidence type="ECO:0000259" key="2">
    <source>
        <dbReference type="Pfam" id="PF20009"/>
    </source>
</evidence>
<evidence type="ECO:0000313" key="4">
    <source>
        <dbReference type="Proteomes" id="UP000235162"/>
    </source>
</evidence>
<organism evidence="3 4">
    <name type="scientific">Halioglobus japonicus</name>
    <dbReference type="NCBI Taxonomy" id="930805"/>
    <lineage>
        <taxon>Bacteria</taxon>
        <taxon>Pseudomonadati</taxon>
        <taxon>Pseudomonadota</taxon>
        <taxon>Gammaproteobacteria</taxon>
        <taxon>Cellvibrionales</taxon>
        <taxon>Halieaceae</taxon>
        <taxon>Halioglobus</taxon>
    </lineage>
</organism>
<feature type="region of interest" description="Disordered" evidence="1">
    <location>
        <begin position="809"/>
        <end position="838"/>
    </location>
</feature>
<gene>
    <name evidence="3" type="ORF">C0029_17580</name>
</gene>
<reference evidence="3 4" key="1">
    <citation type="submission" date="2018-01" db="EMBL/GenBank/DDBJ databases">
        <title>The draft genome sequence of Halioglobus japonicus S1-36.</title>
        <authorList>
            <person name="Du Z.-J."/>
            <person name="Shi M.-J."/>
        </authorList>
    </citation>
    <scope>NUCLEOTIDE SEQUENCE [LARGE SCALE GENOMIC DNA]</scope>
    <source>
        <strain evidence="3 4">S1-36</strain>
    </source>
</reference>
<keyword evidence="4" id="KW-1185">Reference proteome</keyword>
<sequence length="1112" mass="117119">MFANTNIHAAVDVPQLSVPETDYGDAAGYGDAGHQQSGLLETVVASGVGDAWQTVSLRTVYDSPVIVCTRELDNAGLTEAGVRVNNRTNNSFDVRLQVPSDQPGSAASDVYCLVAEEGDYDLTAVGGPKFEARTTEATETNGFELFFGWDSADTVNITPALAQTYTSPVVLGQVMSFNDSRYSQFWTHDCTDRANPPTGAAICVGKHVGKNDDLTVRNNETLGYMVFESASGTINERNWVAAVGPAFVEGVDNSPPYTYGLTGNFVSGTVTQTAEIGGQGGFAVLFGGDPLADGELDLAIDEDTTFDDRTHLAERVAYFLMETAEGILLQEPYMGFNPGDREDPQSDANALADDLNDTSVRGVGSDETGVSLALSFTPTLTLTATVRAQNPTAGDVTLCGWMDGPVVNGSFDAGEVAEEGCVAVAPGSSDQTLTWTGLPESGYTTFLRFRISSDLLTAADAVGIATDGEAEDFIVEVIPPPSPERDFGDAPEVDYGDAFHGQAPLLETREVSGSGDNWTTVNLRGDYQDPVVVCTPILSSAGDAERVIRVRNVASESFEVRAQRPGGVFVGNWQASCLVVEAGDSTLPDGRRIVAGTVESDLTSGSTLAAGWLTSQTENVSPAPAFTEPAVFGQVMSFNDTRFSAFWSNNCSARTAPPDSGGICVGKHVGEDTSGRGSETLGYIIVETTGGTIGSVAANGAAYEVFLGTDSIQGVGGTPPPYTYALSSSDYVSGVAIHAAMDGADGGWAVLLPPNAMTDPVSAGEINLAIDEDTIGDGERNHTAEQVAVWVFDRENAFVTTGPHLGVIPPDLESASQYSAGADGDDTNDTSEVSAGNDEDGVTFTYTSPGTIQASVTVNNFADTDATVCAWLDVPNLAGVADGSFDVSDLGTPGCVTVSPNTDVPQAPVLFSWNGLPTSVSYSTYARVRISTDALTAADSTGGASDGEVEDYQIVVDPTAVTLASFGLEAMPIEQFVGSEGAPVQVLLAMLASWDESQAGLLEDSSREDIAAALIDYLDPDGDGQVAQLIWETVEERGTLGYYIERRSNSGHWTRINNRMLPSLPIAPMGAQYQLLDPEADLQQVLHYRLIEQEARGSKRTYGPFVLEVPSR</sequence>
<evidence type="ECO:0000256" key="1">
    <source>
        <dbReference type="SAM" id="MobiDB-lite"/>
    </source>
</evidence>
<dbReference type="KEGG" id="hja:BST95_00510"/>
<proteinExistence type="predicted"/>
<evidence type="ECO:0000313" key="3">
    <source>
        <dbReference type="EMBL" id="PLW84811.1"/>
    </source>
</evidence>
<feature type="domain" description="GEVED" evidence="2">
    <location>
        <begin position="868"/>
        <end position="954"/>
    </location>
</feature>
<accession>A0AAP8SLX6</accession>
<name>A0AAP8SLX6_9GAMM</name>
<dbReference type="Proteomes" id="UP000235162">
    <property type="component" value="Unassembled WGS sequence"/>
</dbReference>
<dbReference type="InterPro" id="IPR045474">
    <property type="entry name" value="GEVED"/>
</dbReference>
<dbReference type="Pfam" id="PF20009">
    <property type="entry name" value="GEVED"/>
    <property type="match status" value="2"/>
</dbReference>